<sequence>MVEYWFCGAGINADGQFFCEGRLVAGETEDVAVLSEHAEGLCFLRGSNVGFSCHLVQREIQFLLVGMTRERFIKGGWFVVDGVDIRIDEKVGANDTLIVSVIVKDYTFDHMFTECGFH</sequence>
<proteinExistence type="predicted"/>
<keyword evidence="1" id="KW-1185">Reference proteome</keyword>
<evidence type="ECO:0000313" key="1">
    <source>
        <dbReference type="Proteomes" id="UP000887565"/>
    </source>
</evidence>
<dbReference type="Proteomes" id="UP000887565">
    <property type="component" value="Unplaced"/>
</dbReference>
<evidence type="ECO:0000313" key="2">
    <source>
        <dbReference type="WBParaSite" id="nRc.2.0.1.t26224-RA"/>
    </source>
</evidence>
<dbReference type="AlphaFoldDB" id="A0A915JJ87"/>
<protein>
    <submittedName>
        <fullName evidence="2">Uncharacterized protein</fullName>
    </submittedName>
</protein>
<organism evidence="1 2">
    <name type="scientific">Romanomermis culicivorax</name>
    <name type="common">Nematode worm</name>
    <dbReference type="NCBI Taxonomy" id="13658"/>
    <lineage>
        <taxon>Eukaryota</taxon>
        <taxon>Metazoa</taxon>
        <taxon>Ecdysozoa</taxon>
        <taxon>Nematoda</taxon>
        <taxon>Enoplea</taxon>
        <taxon>Dorylaimia</taxon>
        <taxon>Mermithida</taxon>
        <taxon>Mermithoidea</taxon>
        <taxon>Mermithidae</taxon>
        <taxon>Romanomermis</taxon>
    </lineage>
</organism>
<name>A0A915JJ87_ROMCU</name>
<reference evidence="2" key="1">
    <citation type="submission" date="2022-11" db="UniProtKB">
        <authorList>
            <consortium name="WormBaseParasite"/>
        </authorList>
    </citation>
    <scope>IDENTIFICATION</scope>
</reference>
<accession>A0A915JJ87</accession>
<dbReference type="WBParaSite" id="nRc.2.0.1.t26224-RA">
    <property type="protein sequence ID" value="nRc.2.0.1.t26224-RA"/>
    <property type="gene ID" value="nRc.2.0.1.g26224"/>
</dbReference>